<dbReference type="AlphaFoldDB" id="A0A2K8SVM7"/>
<sequence>MAKGRLQYFDRTLYIYLGSSNDEVAIVAKYRIPIGKRDRTFSDNF</sequence>
<keyword evidence="2" id="KW-1185">Reference proteome</keyword>
<name>A0A2K8SVM7_9NOSO</name>
<dbReference type="KEGG" id="nfl:COO91_05492"/>
<organism evidence="1 2">
    <name type="scientific">Nostoc flagelliforme CCNUN1</name>
    <dbReference type="NCBI Taxonomy" id="2038116"/>
    <lineage>
        <taxon>Bacteria</taxon>
        <taxon>Bacillati</taxon>
        <taxon>Cyanobacteriota</taxon>
        <taxon>Cyanophyceae</taxon>
        <taxon>Nostocales</taxon>
        <taxon>Nostocaceae</taxon>
        <taxon>Nostoc</taxon>
    </lineage>
</organism>
<proteinExistence type="predicted"/>
<dbReference type="Proteomes" id="UP000232003">
    <property type="component" value="Chromosome"/>
</dbReference>
<dbReference type="EMBL" id="CP024785">
    <property type="protein sequence ID" value="AUB39498.1"/>
    <property type="molecule type" value="Genomic_DNA"/>
</dbReference>
<evidence type="ECO:0000313" key="1">
    <source>
        <dbReference type="EMBL" id="AUB39498.1"/>
    </source>
</evidence>
<gene>
    <name evidence="1" type="ORF">COO91_05492</name>
</gene>
<evidence type="ECO:0000313" key="2">
    <source>
        <dbReference type="Proteomes" id="UP000232003"/>
    </source>
</evidence>
<protein>
    <submittedName>
        <fullName evidence="1">Uncharacterized protein</fullName>
    </submittedName>
</protein>
<accession>A0A2K8SVM7</accession>
<reference evidence="1 2" key="1">
    <citation type="submission" date="2017-11" db="EMBL/GenBank/DDBJ databases">
        <title>Complete genome of a free-living desiccation-tolerant cyanobacterium and its photosynthetic adaptation to extreme terrestrial habitat.</title>
        <authorList>
            <person name="Shang J."/>
        </authorList>
    </citation>
    <scope>NUCLEOTIDE SEQUENCE [LARGE SCALE GENOMIC DNA]</scope>
    <source>
        <strain evidence="1 2">CCNUN1</strain>
    </source>
</reference>